<evidence type="ECO:0000313" key="1">
    <source>
        <dbReference type="EMBL" id="VDM56677.1"/>
    </source>
</evidence>
<evidence type="ECO:0000313" key="2">
    <source>
        <dbReference type="Proteomes" id="UP000267027"/>
    </source>
</evidence>
<accession>A0A0R3PKG5</accession>
<reference evidence="3" key="1">
    <citation type="submission" date="2017-02" db="UniProtKB">
        <authorList>
            <consortium name="WormBaseParasite"/>
        </authorList>
    </citation>
    <scope>IDENTIFICATION</scope>
</reference>
<evidence type="ECO:0000313" key="3">
    <source>
        <dbReference type="WBParaSite" id="ACOC_0000509101-mRNA-1"/>
    </source>
</evidence>
<protein>
    <submittedName>
        <fullName evidence="3">Recep_L_domain domain-containing protein</fullName>
    </submittedName>
</protein>
<dbReference type="EMBL" id="UYYA01003848">
    <property type="protein sequence ID" value="VDM56677.1"/>
    <property type="molecule type" value="Genomic_DNA"/>
</dbReference>
<keyword evidence="2" id="KW-1185">Reference proteome</keyword>
<dbReference type="OrthoDB" id="5849360at2759"/>
<name>A0A0R3PKG5_ANGCS</name>
<gene>
    <name evidence="1" type="ORF">ACOC_LOCUS5092</name>
</gene>
<dbReference type="OMA" id="GECNAFV"/>
<dbReference type="AlphaFoldDB" id="A0A0R3PKG5"/>
<organism evidence="3">
    <name type="scientific">Angiostrongylus costaricensis</name>
    <name type="common">Nematode worm</name>
    <dbReference type="NCBI Taxonomy" id="334426"/>
    <lineage>
        <taxon>Eukaryota</taxon>
        <taxon>Metazoa</taxon>
        <taxon>Ecdysozoa</taxon>
        <taxon>Nematoda</taxon>
        <taxon>Chromadorea</taxon>
        <taxon>Rhabditida</taxon>
        <taxon>Rhabditina</taxon>
        <taxon>Rhabditomorpha</taxon>
        <taxon>Strongyloidea</taxon>
        <taxon>Metastrongylidae</taxon>
        <taxon>Angiostrongylus</taxon>
    </lineage>
</organism>
<reference evidence="1 2" key="2">
    <citation type="submission" date="2018-11" db="EMBL/GenBank/DDBJ databases">
        <authorList>
            <consortium name="Pathogen Informatics"/>
        </authorList>
    </citation>
    <scope>NUCLEOTIDE SEQUENCE [LARGE SCALE GENOMIC DNA]</scope>
    <source>
        <strain evidence="1 2">Costa Rica</strain>
    </source>
</reference>
<dbReference type="Proteomes" id="UP000267027">
    <property type="component" value="Unassembled WGS sequence"/>
</dbReference>
<dbReference type="STRING" id="334426.A0A0R3PKG5"/>
<sequence>MSLNPCMFDRDACLPIEDFEVNCTCILTSKEPIEATEDIFMFFMGHEFPFYLFKQAEPANPGFSSLAFIAGHARDHLQGIAFVGGARNLRFEENMALFLANSTMCPKILRHLKNENYIRTSDLRENSAKWCAEGECEAFVHTEELFNKSSGKQLSIKPLVRHQLCQHKCKRFYWNEGILCRQKCVQNIRYDQVAVIGTLKRQFGDFVRVSVVHNFREKYAKYLSVRL</sequence>
<proteinExistence type="predicted"/>
<dbReference type="WBParaSite" id="ACOC_0000509101-mRNA-1">
    <property type="protein sequence ID" value="ACOC_0000509101-mRNA-1"/>
    <property type="gene ID" value="ACOC_0000509101"/>
</dbReference>